<dbReference type="Proteomes" id="UP000886998">
    <property type="component" value="Unassembled WGS sequence"/>
</dbReference>
<evidence type="ECO:0000313" key="2">
    <source>
        <dbReference type="Proteomes" id="UP000886998"/>
    </source>
</evidence>
<evidence type="ECO:0000313" key="1">
    <source>
        <dbReference type="EMBL" id="GFY68693.1"/>
    </source>
</evidence>
<reference evidence="1" key="1">
    <citation type="submission" date="2020-08" db="EMBL/GenBank/DDBJ databases">
        <title>Multicomponent nature underlies the extraordinary mechanical properties of spider dragline silk.</title>
        <authorList>
            <person name="Kono N."/>
            <person name="Nakamura H."/>
            <person name="Mori M."/>
            <person name="Yoshida Y."/>
            <person name="Ohtoshi R."/>
            <person name="Malay A.D."/>
            <person name="Moran D.A.P."/>
            <person name="Tomita M."/>
            <person name="Numata K."/>
            <person name="Arakawa K."/>
        </authorList>
    </citation>
    <scope>NUCLEOTIDE SEQUENCE</scope>
</reference>
<proteinExistence type="predicted"/>
<dbReference type="EMBL" id="BMAV01017204">
    <property type="protein sequence ID" value="GFY68693.1"/>
    <property type="molecule type" value="Genomic_DNA"/>
</dbReference>
<sequence>MDTYQTKQPKHTVPLNTILEIVPFSRLNIYHFPRTYKLSNLDSIMRNCMAAFNLALLLWFWGDIETILRRYNRSPQLIQNATQECVHGWPDREIVYNPSVWLRR</sequence>
<name>A0A8X6YAI8_9ARAC</name>
<protein>
    <submittedName>
        <fullName evidence="1">Uncharacterized protein</fullName>
    </submittedName>
</protein>
<keyword evidence="2" id="KW-1185">Reference proteome</keyword>
<organism evidence="1 2">
    <name type="scientific">Trichonephila inaurata madagascariensis</name>
    <dbReference type="NCBI Taxonomy" id="2747483"/>
    <lineage>
        <taxon>Eukaryota</taxon>
        <taxon>Metazoa</taxon>
        <taxon>Ecdysozoa</taxon>
        <taxon>Arthropoda</taxon>
        <taxon>Chelicerata</taxon>
        <taxon>Arachnida</taxon>
        <taxon>Araneae</taxon>
        <taxon>Araneomorphae</taxon>
        <taxon>Entelegynae</taxon>
        <taxon>Araneoidea</taxon>
        <taxon>Nephilidae</taxon>
        <taxon>Trichonephila</taxon>
        <taxon>Trichonephila inaurata</taxon>
    </lineage>
</organism>
<gene>
    <name evidence="1" type="ORF">TNIN_423471</name>
</gene>
<dbReference type="AlphaFoldDB" id="A0A8X6YAI8"/>
<comment type="caution">
    <text evidence="1">The sequence shown here is derived from an EMBL/GenBank/DDBJ whole genome shotgun (WGS) entry which is preliminary data.</text>
</comment>
<accession>A0A8X6YAI8</accession>